<gene>
    <name evidence="1" type="ORF">FD46_GL000607</name>
</gene>
<dbReference type="RefSeq" id="WP_057895574.1">
    <property type="nucleotide sequence ID" value="NZ_AZEH01000020.1"/>
</dbReference>
<dbReference type="AlphaFoldDB" id="A0A0R1MPS9"/>
<evidence type="ECO:0000313" key="1">
    <source>
        <dbReference type="EMBL" id="KRL05848.1"/>
    </source>
</evidence>
<proteinExistence type="predicted"/>
<accession>A0A0R1MPS9</accession>
<name>A0A0R1MPS9_9LACO</name>
<dbReference type="EMBL" id="AZEH01000020">
    <property type="protein sequence ID" value="KRL05848.1"/>
    <property type="molecule type" value="Genomic_DNA"/>
</dbReference>
<protein>
    <submittedName>
        <fullName evidence="1">Uncharacterized protein</fullName>
    </submittedName>
</protein>
<dbReference type="Proteomes" id="UP000051686">
    <property type="component" value="Unassembled WGS sequence"/>
</dbReference>
<reference evidence="1 2" key="1">
    <citation type="journal article" date="2015" name="Genome Announc.">
        <title>Expanding the biotechnology potential of lactobacilli through comparative genomics of 213 strains and associated genera.</title>
        <authorList>
            <person name="Sun Z."/>
            <person name="Harris H.M."/>
            <person name="McCann A."/>
            <person name="Guo C."/>
            <person name="Argimon S."/>
            <person name="Zhang W."/>
            <person name="Yang X."/>
            <person name="Jeffery I.B."/>
            <person name="Cooney J.C."/>
            <person name="Kagawa T.F."/>
            <person name="Liu W."/>
            <person name="Song Y."/>
            <person name="Salvetti E."/>
            <person name="Wrobel A."/>
            <person name="Rasinkangas P."/>
            <person name="Parkhill J."/>
            <person name="Rea M.C."/>
            <person name="O'Sullivan O."/>
            <person name="Ritari J."/>
            <person name="Douillard F.P."/>
            <person name="Paul Ross R."/>
            <person name="Yang R."/>
            <person name="Briner A.E."/>
            <person name="Felis G.E."/>
            <person name="de Vos W.M."/>
            <person name="Barrangou R."/>
            <person name="Klaenhammer T.R."/>
            <person name="Caufield P.W."/>
            <person name="Cui Y."/>
            <person name="Zhang H."/>
            <person name="O'Toole P.W."/>
        </authorList>
    </citation>
    <scope>NUCLEOTIDE SEQUENCE [LARGE SCALE GENOMIC DNA]</scope>
    <source>
        <strain evidence="1 2">DSM 19972</strain>
    </source>
</reference>
<sequence length="122" mass="14208">MKKRTLSKKVVSSSDFLNLSVEAQALYFHLSVTADDDGFLNTTLSTARYCGIPIKTVDELVKNGYLIRFDRFVFCLTHWRVNNNKINPDRYKSTKYKYFHSLLIDRQGQPYQLKKEFSDKGA</sequence>
<comment type="caution">
    <text evidence="1">The sequence shown here is derived from an EMBL/GenBank/DDBJ whole genome shotgun (WGS) entry which is preliminary data.</text>
</comment>
<keyword evidence="2" id="KW-1185">Reference proteome</keyword>
<dbReference type="OrthoDB" id="9788567at2"/>
<evidence type="ECO:0000313" key="2">
    <source>
        <dbReference type="Proteomes" id="UP000051686"/>
    </source>
</evidence>
<organism evidence="1 2">
    <name type="scientific">Liquorilactobacillus oeni DSM 19972</name>
    <dbReference type="NCBI Taxonomy" id="1423777"/>
    <lineage>
        <taxon>Bacteria</taxon>
        <taxon>Bacillati</taxon>
        <taxon>Bacillota</taxon>
        <taxon>Bacilli</taxon>
        <taxon>Lactobacillales</taxon>
        <taxon>Lactobacillaceae</taxon>
        <taxon>Liquorilactobacillus</taxon>
    </lineage>
</organism>
<dbReference type="STRING" id="1423777.FD46_GL000607"/>
<dbReference type="PATRIC" id="fig|1423777.3.peg.626"/>